<comment type="subunit">
    <text evidence="3 11">Tetramer of two alpha and two beta subunits.</text>
</comment>
<evidence type="ECO:0000256" key="10">
    <source>
        <dbReference type="ARBA" id="ARBA00047937"/>
    </source>
</evidence>
<keyword evidence="7 11" id="KW-0067">ATP-binding</keyword>
<evidence type="ECO:0000313" key="14">
    <source>
        <dbReference type="EMBL" id="SFL20967.1"/>
    </source>
</evidence>
<evidence type="ECO:0000256" key="12">
    <source>
        <dbReference type="SAM" id="MobiDB-lite"/>
    </source>
</evidence>
<organism evidence="14 15">
    <name type="scientific">Neomesorhizobium albiziae</name>
    <dbReference type="NCBI Taxonomy" id="335020"/>
    <lineage>
        <taxon>Bacteria</taxon>
        <taxon>Pseudomonadati</taxon>
        <taxon>Pseudomonadota</taxon>
        <taxon>Alphaproteobacteria</taxon>
        <taxon>Hyphomicrobiales</taxon>
        <taxon>Phyllobacteriaceae</taxon>
        <taxon>Neomesorhizobium</taxon>
    </lineage>
</organism>
<keyword evidence="9 11" id="KW-0030">Aminoacyl-tRNA synthetase</keyword>
<dbReference type="GO" id="GO:0004814">
    <property type="term" value="F:arginine-tRNA ligase activity"/>
    <property type="evidence" value="ECO:0007669"/>
    <property type="project" value="InterPro"/>
</dbReference>
<keyword evidence="4 11" id="KW-0963">Cytoplasm</keyword>
<comment type="subcellular location">
    <subcellularLocation>
        <location evidence="1 11">Cytoplasm</location>
    </subcellularLocation>
</comment>
<feature type="region of interest" description="Disordered" evidence="12">
    <location>
        <begin position="415"/>
        <end position="451"/>
    </location>
</feature>
<dbReference type="PANTHER" id="PTHR30075:SF2">
    <property type="entry name" value="GLYCINE--TRNA LIGASE, CHLOROPLASTIC_MITOCHONDRIAL 2"/>
    <property type="match status" value="1"/>
</dbReference>
<evidence type="ECO:0000256" key="2">
    <source>
        <dbReference type="ARBA" id="ARBA00008226"/>
    </source>
</evidence>
<feature type="region of interest" description="Disordered" evidence="12">
    <location>
        <begin position="683"/>
        <end position="772"/>
    </location>
</feature>
<evidence type="ECO:0000313" key="15">
    <source>
        <dbReference type="Proteomes" id="UP000323300"/>
    </source>
</evidence>
<comment type="similarity">
    <text evidence="2 11">Belongs to the class-II aminoacyl-tRNA synthetase family.</text>
</comment>
<accession>A0A1I4FV99</accession>
<protein>
    <recommendedName>
        <fullName evidence="11">Glycine--tRNA ligase beta subunit</fullName>
        <ecNumber evidence="11">6.1.1.14</ecNumber>
    </recommendedName>
    <alternativeName>
        <fullName evidence="11">Glycyl-tRNA synthetase beta subunit</fullName>
        <shortName evidence="11">GlyRS</shortName>
    </alternativeName>
</protein>
<dbReference type="InterPro" id="IPR015944">
    <property type="entry name" value="Gly-tRNA-synth_bsu"/>
</dbReference>
<dbReference type="GO" id="GO:0006426">
    <property type="term" value="P:glycyl-tRNA aminoacylation"/>
    <property type="evidence" value="ECO:0007669"/>
    <property type="project" value="UniProtKB-UniRule"/>
</dbReference>
<evidence type="ECO:0000256" key="4">
    <source>
        <dbReference type="ARBA" id="ARBA00022490"/>
    </source>
</evidence>
<reference evidence="14 15" key="1">
    <citation type="submission" date="2016-10" db="EMBL/GenBank/DDBJ databases">
        <authorList>
            <person name="Varghese N."/>
            <person name="Submissions S."/>
        </authorList>
    </citation>
    <scope>NUCLEOTIDE SEQUENCE [LARGE SCALE GENOMIC DNA]</scope>
    <source>
        <strain evidence="14 15">DSM 21822</strain>
    </source>
</reference>
<feature type="compositionally biased region" description="Basic and acidic residues" evidence="12">
    <location>
        <begin position="422"/>
        <end position="433"/>
    </location>
</feature>
<dbReference type="Pfam" id="PF02092">
    <property type="entry name" value="tRNA_synt_2f"/>
    <property type="match status" value="1"/>
</dbReference>
<dbReference type="OrthoDB" id="9775440at2"/>
<evidence type="ECO:0000259" key="13">
    <source>
        <dbReference type="Pfam" id="PF05746"/>
    </source>
</evidence>
<comment type="catalytic activity">
    <reaction evidence="10 11">
        <text>tRNA(Gly) + glycine + ATP = glycyl-tRNA(Gly) + AMP + diphosphate</text>
        <dbReference type="Rhea" id="RHEA:16013"/>
        <dbReference type="Rhea" id="RHEA-COMP:9664"/>
        <dbReference type="Rhea" id="RHEA-COMP:9683"/>
        <dbReference type="ChEBI" id="CHEBI:30616"/>
        <dbReference type="ChEBI" id="CHEBI:33019"/>
        <dbReference type="ChEBI" id="CHEBI:57305"/>
        <dbReference type="ChEBI" id="CHEBI:78442"/>
        <dbReference type="ChEBI" id="CHEBI:78522"/>
        <dbReference type="ChEBI" id="CHEBI:456215"/>
        <dbReference type="EC" id="6.1.1.14"/>
    </reaction>
</comment>
<keyword evidence="8 11" id="KW-0648">Protein biosynthesis</keyword>
<evidence type="ECO:0000256" key="8">
    <source>
        <dbReference type="ARBA" id="ARBA00022917"/>
    </source>
</evidence>
<keyword evidence="5 11" id="KW-0436">Ligase</keyword>
<evidence type="ECO:0000256" key="1">
    <source>
        <dbReference type="ARBA" id="ARBA00004496"/>
    </source>
</evidence>
<evidence type="ECO:0000256" key="3">
    <source>
        <dbReference type="ARBA" id="ARBA00011209"/>
    </source>
</evidence>
<dbReference type="PANTHER" id="PTHR30075">
    <property type="entry name" value="GLYCYL-TRNA SYNTHETASE"/>
    <property type="match status" value="1"/>
</dbReference>
<dbReference type="AlphaFoldDB" id="A0A1I4FV99"/>
<dbReference type="Pfam" id="PF05746">
    <property type="entry name" value="DALR_1"/>
    <property type="match status" value="1"/>
</dbReference>
<proteinExistence type="inferred from homology"/>
<dbReference type="EMBL" id="FOSL01000058">
    <property type="protein sequence ID" value="SFL20967.1"/>
    <property type="molecule type" value="Genomic_DNA"/>
</dbReference>
<keyword evidence="6 11" id="KW-0547">Nucleotide-binding</keyword>
<evidence type="ECO:0000256" key="6">
    <source>
        <dbReference type="ARBA" id="ARBA00022741"/>
    </source>
</evidence>
<dbReference type="SUPFAM" id="SSF109604">
    <property type="entry name" value="HD-domain/PDEase-like"/>
    <property type="match status" value="1"/>
</dbReference>
<name>A0A1I4FV99_9HYPH</name>
<dbReference type="HAMAP" id="MF_00255">
    <property type="entry name" value="Gly_tRNA_synth_beta"/>
    <property type="match status" value="1"/>
</dbReference>
<dbReference type="NCBIfam" id="TIGR00211">
    <property type="entry name" value="glyS"/>
    <property type="match status" value="1"/>
</dbReference>
<dbReference type="PROSITE" id="PS50861">
    <property type="entry name" value="AA_TRNA_LIGASE_II_GLYAB"/>
    <property type="match status" value="1"/>
</dbReference>
<dbReference type="GO" id="GO:0006420">
    <property type="term" value="P:arginyl-tRNA aminoacylation"/>
    <property type="evidence" value="ECO:0007669"/>
    <property type="project" value="InterPro"/>
</dbReference>
<gene>
    <name evidence="11" type="primary">glyS</name>
    <name evidence="14" type="ORF">SAMN04488498_1589</name>
</gene>
<dbReference type="GO" id="GO:0005829">
    <property type="term" value="C:cytosol"/>
    <property type="evidence" value="ECO:0007669"/>
    <property type="project" value="TreeGrafter"/>
</dbReference>
<evidence type="ECO:0000256" key="11">
    <source>
        <dbReference type="HAMAP-Rule" id="MF_00255"/>
    </source>
</evidence>
<feature type="compositionally biased region" description="Low complexity" evidence="12">
    <location>
        <begin position="752"/>
        <end position="772"/>
    </location>
</feature>
<evidence type="ECO:0000256" key="5">
    <source>
        <dbReference type="ARBA" id="ARBA00022598"/>
    </source>
</evidence>
<evidence type="ECO:0000256" key="7">
    <source>
        <dbReference type="ARBA" id="ARBA00022840"/>
    </source>
</evidence>
<dbReference type="RefSeq" id="WP_149764603.1">
    <property type="nucleotide sequence ID" value="NZ_BSPE01000079.1"/>
</dbReference>
<dbReference type="PRINTS" id="PR01045">
    <property type="entry name" value="TRNASYNTHGB"/>
</dbReference>
<dbReference type="EC" id="6.1.1.14" evidence="11"/>
<dbReference type="Proteomes" id="UP000323300">
    <property type="component" value="Unassembled WGS sequence"/>
</dbReference>
<dbReference type="GO" id="GO:0004820">
    <property type="term" value="F:glycine-tRNA ligase activity"/>
    <property type="evidence" value="ECO:0007669"/>
    <property type="project" value="UniProtKB-UniRule"/>
</dbReference>
<dbReference type="InterPro" id="IPR008909">
    <property type="entry name" value="DALR_anticod-bd"/>
</dbReference>
<dbReference type="InterPro" id="IPR006194">
    <property type="entry name" value="Gly-tRNA-synth_heterodimer"/>
</dbReference>
<evidence type="ECO:0000256" key="9">
    <source>
        <dbReference type="ARBA" id="ARBA00023146"/>
    </source>
</evidence>
<keyword evidence="15" id="KW-1185">Reference proteome</keyword>
<feature type="domain" description="DALR anticodon binding" evidence="13">
    <location>
        <begin position="804"/>
        <end position="900"/>
    </location>
</feature>
<sequence length="914" mass="98612">MPDLLLELRSEEIPARMQRKAAGDLKKAVTDGLVEAGLTYEAAREYWTPRRLTLDIRGVTARSRDVREEIKGPSTSAPEQAVQGFLRKAGLSDIAKAHVHSDPKKGDFYVAHISKPGRAAEEIIAALVPEVIRTFPWPKSMRWGKASAKPGSLRWVRPLQSIVCSFGPETEEPVVVDFEVDGIRSGNVTYGHRFHAPGAITVRRFDDYSAKLEAAKVVVDADRRKEIIRADARNMAFAGGLELVEDDGLLEEVSGLVEWPVVLMGEFEEDFLQIPAEVIRLTIRANQKCFVTKPAISPTRGEINHPPLSNRFVLVSNIEASDGGREIAHGNGKVVRARLSDALYFWKTDQGDVPDLGELKPSAEKFGLNLAKPLDQRMARLDHLNVTFHAKLGTQGERVERIARLAEEIAGVLERQGFHPTPDLRSDPPHRGEGGAPAPPVSSPSMGEVARRAGGGDLAQLARRAAVLAKADLQTEVVGEFPELQGAMGRKYAALQGERASVAAAIEEHYKPQGPSDRVPTDPVSIAVALADKLDTLVGFWAIDEKPTGSKDPFALRRAALGVIRILVENSISLSLLRATMSPTLDLYIKFQKEGSEPLLAAVDTLAARGLATAGYRQEVYDRLVGESGKEAFAEQTPEMAWALAQSLLSFFHDRLKVYLRDQGARHDLIDAVLASGATPISPLEGEMSAPGSGLQPARGQAPSTEGGAVPPTPQSLDKRSTLPPSALPGISPTRGEIGQSPTAEGRKPDRASAGQAAPAEASEQSERSAVSGMNDDLLTIVRRVEALGKFLESEDGRNLLAGTKRAANILAAEEKKGTAIADAVEPSLFREEAEKNLFAAVNQAEKQAGQAIQNEDFSAAMLSLSALREPVDSFFERVLVNDEDAAVRANRLALLSRIRAATGQVADFSKIAG</sequence>
<dbReference type="GO" id="GO:0005524">
    <property type="term" value="F:ATP binding"/>
    <property type="evidence" value="ECO:0007669"/>
    <property type="project" value="UniProtKB-UniRule"/>
</dbReference>